<dbReference type="Proteomes" id="UP000185984">
    <property type="component" value="Unassembled WGS sequence"/>
</dbReference>
<sequence length="150" mass="17411">MIARQQAKSTEPKTFHPLARFVTKEAIALLLNREPEEIYRIDCWRHVIHVVGKGISRFVSYADLPPVLGVEPPTHADMCRWRKRCAVQKQKYAPKFWVSFYVQKFMQVIDFNDLVAWGELIGKIKPVFSLEGLRSLRSAYVSAECVLQEF</sequence>
<reference evidence="1 2" key="1">
    <citation type="submission" date="2016-11" db="EMBL/GenBank/DDBJ databases">
        <title>Draft Genome Sequences of Nine Cyanobacterial Strains from Diverse Habitats.</title>
        <authorList>
            <person name="Zhu T."/>
            <person name="Hou S."/>
            <person name="Lu X."/>
            <person name="Hess W.R."/>
        </authorList>
    </citation>
    <scope>NUCLEOTIDE SEQUENCE [LARGE SCALE GENOMIC DNA]</scope>
    <source>
        <strain evidence="1 2">5.2 s.c.1</strain>
    </source>
</reference>
<dbReference type="EMBL" id="MRCC01000003">
    <property type="protein sequence ID" value="OKH28496.1"/>
    <property type="molecule type" value="Genomic_DNA"/>
</dbReference>
<organism evidence="1 2">
    <name type="scientific">Chroogloeocystis siderophila 5.2 s.c.1</name>
    <dbReference type="NCBI Taxonomy" id="247279"/>
    <lineage>
        <taxon>Bacteria</taxon>
        <taxon>Bacillati</taxon>
        <taxon>Cyanobacteriota</taxon>
        <taxon>Cyanophyceae</taxon>
        <taxon>Oscillatoriophycideae</taxon>
        <taxon>Chroococcales</taxon>
        <taxon>Chroococcaceae</taxon>
        <taxon>Chroogloeocystis</taxon>
    </lineage>
</organism>
<keyword evidence="2" id="KW-1185">Reference proteome</keyword>
<dbReference type="STRING" id="247279.NIES1031_04480"/>
<gene>
    <name evidence="1" type="ORF">NIES1031_04480</name>
</gene>
<name>A0A1U7HY49_9CHRO</name>
<evidence type="ECO:0000313" key="2">
    <source>
        <dbReference type="Proteomes" id="UP000185984"/>
    </source>
</evidence>
<protein>
    <submittedName>
        <fullName evidence="1">Uncharacterized protein</fullName>
    </submittedName>
</protein>
<dbReference type="OrthoDB" id="423667at2"/>
<dbReference type="AlphaFoldDB" id="A0A1U7HY49"/>
<evidence type="ECO:0000313" key="1">
    <source>
        <dbReference type="EMBL" id="OKH28496.1"/>
    </source>
</evidence>
<dbReference type="RefSeq" id="WP_073548292.1">
    <property type="nucleotide sequence ID" value="NZ_CAWMVK010000023.1"/>
</dbReference>
<proteinExistence type="predicted"/>
<comment type="caution">
    <text evidence="1">The sequence shown here is derived from an EMBL/GenBank/DDBJ whole genome shotgun (WGS) entry which is preliminary data.</text>
</comment>
<accession>A0A1U7HY49</accession>